<proteinExistence type="predicted"/>
<organism evidence="7">
    <name type="scientific">Hymenolepis diminuta</name>
    <name type="common">Rat tapeworm</name>
    <dbReference type="NCBI Taxonomy" id="6216"/>
    <lineage>
        <taxon>Eukaryota</taxon>
        <taxon>Metazoa</taxon>
        <taxon>Spiralia</taxon>
        <taxon>Lophotrochozoa</taxon>
        <taxon>Platyhelminthes</taxon>
        <taxon>Cestoda</taxon>
        <taxon>Eucestoda</taxon>
        <taxon>Cyclophyllidea</taxon>
        <taxon>Hymenolepididae</taxon>
        <taxon>Hymenolepis</taxon>
    </lineage>
</organism>
<feature type="transmembrane region" description="Helical" evidence="5">
    <location>
        <begin position="33"/>
        <end position="52"/>
    </location>
</feature>
<comment type="subcellular location">
    <subcellularLocation>
        <location evidence="1">Membrane</location>
    </subcellularLocation>
</comment>
<dbReference type="AlphaFoldDB" id="A0A0R3SKR5"/>
<dbReference type="InterPro" id="IPR017452">
    <property type="entry name" value="GPCR_Rhodpsn_7TM"/>
</dbReference>
<dbReference type="PROSITE" id="PS50262">
    <property type="entry name" value="G_PROTEIN_RECEP_F1_2"/>
    <property type="match status" value="1"/>
</dbReference>
<dbReference type="PANTHER" id="PTHR46641">
    <property type="entry name" value="FMRFAMIDE RECEPTOR-RELATED"/>
    <property type="match status" value="1"/>
</dbReference>
<evidence type="ECO:0000256" key="4">
    <source>
        <dbReference type="ARBA" id="ARBA00023136"/>
    </source>
</evidence>
<feature type="transmembrane region" description="Helical" evidence="5">
    <location>
        <begin position="6"/>
        <end position="21"/>
    </location>
</feature>
<accession>A0A0R3SKR5</accession>
<evidence type="ECO:0000256" key="1">
    <source>
        <dbReference type="ARBA" id="ARBA00004370"/>
    </source>
</evidence>
<keyword evidence="2 5" id="KW-0812">Transmembrane</keyword>
<keyword evidence="4 5" id="KW-0472">Membrane</keyword>
<name>A0A0R3SKR5_HYMDI</name>
<dbReference type="PANTHER" id="PTHR46641:SF2">
    <property type="entry name" value="FMRFAMIDE RECEPTOR"/>
    <property type="match status" value="1"/>
</dbReference>
<dbReference type="InterPro" id="IPR052954">
    <property type="entry name" value="GPCR-Ligand_Int"/>
</dbReference>
<dbReference type="GO" id="GO:0004930">
    <property type="term" value="F:G protein-coupled receptor activity"/>
    <property type="evidence" value="ECO:0007669"/>
    <property type="project" value="InterPro"/>
</dbReference>
<dbReference type="GO" id="GO:0016020">
    <property type="term" value="C:membrane"/>
    <property type="evidence" value="ECO:0007669"/>
    <property type="project" value="UniProtKB-SubCell"/>
</dbReference>
<dbReference type="Gene3D" id="1.20.1070.10">
    <property type="entry name" value="Rhodopsin 7-helix transmembrane proteins"/>
    <property type="match status" value="1"/>
</dbReference>
<protein>
    <submittedName>
        <fullName evidence="7">G_PROTEIN_RECEP_F1_2 domain-containing protein</fullName>
    </submittedName>
</protein>
<sequence length="316" mass="35985">LGIPVSLIGIATSILSFILFSRDNFTPRTTRRLLLTMTMVDILFLLGSFFYLMPHEALRKSEALLLTLSAFVNILEMVRNWIVVLICLERYIITCYPLQAKKWLRLSYTNTAIGICVFLSAITRIPLMVFLACDSLHSLHVEANKLLKLVHATMDAVVMTLIPLSILGYCSLRIFHCIRNSDVFRQKISSVPTSKSPSKCTRCRPNCAKVTRVLLVVIIVFAVLMLPLIPVNILTFDWYKMGPTCSIYISQRLLNPLSVFVTNFIIYKRYRTILLQVSKRKHWSKISIRSKSSSCITDYSLPPRLLISQIDGMSKS</sequence>
<dbReference type="WBParaSite" id="HDID_0000553001-mRNA-1">
    <property type="protein sequence ID" value="HDID_0000553001-mRNA-1"/>
    <property type="gene ID" value="HDID_0000553001"/>
</dbReference>
<evidence type="ECO:0000256" key="2">
    <source>
        <dbReference type="ARBA" id="ARBA00022692"/>
    </source>
</evidence>
<keyword evidence="3 5" id="KW-1133">Transmembrane helix</keyword>
<feature type="transmembrane region" description="Helical" evidence="5">
    <location>
        <begin position="152"/>
        <end position="175"/>
    </location>
</feature>
<dbReference type="Pfam" id="PF00001">
    <property type="entry name" value="7tm_1"/>
    <property type="match status" value="1"/>
</dbReference>
<dbReference type="STRING" id="6216.A0A0R3SKR5"/>
<dbReference type="SUPFAM" id="SSF81321">
    <property type="entry name" value="Family A G protein-coupled receptor-like"/>
    <property type="match status" value="1"/>
</dbReference>
<feature type="transmembrane region" description="Helical" evidence="5">
    <location>
        <begin position="253"/>
        <end position="270"/>
    </location>
</feature>
<evidence type="ECO:0000256" key="3">
    <source>
        <dbReference type="ARBA" id="ARBA00022989"/>
    </source>
</evidence>
<reference evidence="7" key="1">
    <citation type="submission" date="2017-02" db="UniProtKB">
        <authorList>
            <consortium name="WormBaseParasite"/>
        </authorList>
    </citation>
    <scope>IDENTIFICATION</scope>
</reference>
<evidence type="ECO:0000256" key="5">
    <source>
        <dbReference type="SAM" id="Phobius"/>
    </source>
</evidence>
<dbReference type="PRINTS" id="PR00237">
    <property type="entry name" value="GPCRRHODOPSN"/>
</dbReference>
<feature type="transmembrane region" description="Helical" evidence="5">
    <location>
        <begin position="108"/>
        <end position="132"/>
    </location>
</feature>
<feature type="transmembrane region" description="Helical" evidence="5">
    <location>
        <begin position="213"/>
        <end position="233"/>
    </location>
</feature>
<evidence type="ECO:0000259" key="6">
    <source>
        <dbReference type="PROSITE" id="PS50262"/>
    </source>
</evidence>
<feature type="domain" description="G-protein coupled receptors family 1 profile" evidence="6">
    <location>
        <begin position="12"/>
        <end position="234"/>
    </location>
</feature>
<evidence type="ECO:0000313" key="7">
    <source>
        <dbReference type="WBParaSite" id="HDID_0000553001-mRNA-1"/>
    </source>
</evidence>
<dbReference type="InterPro" id="IPR000276">
    <property type="entry name" value="GPCR_Rhodpsn"/>
</dbReference>
<feature type="transmembrane region" description="Helical" evidence="5">
    <location>
        <begin position="64"/>
        <end position="88"/>
    </location>
</feature>